<dbReference type="PIRSF" id="PIRSF032086">
    <property type="entry name" value="UCP032086"/>
    <property type="match status" value="1"/>
</dbReference>
<dbReference type="Proteomes" id="UP001354971">
    <property type="component" value="Unassembled WGS sequence"/>
</dbReference>
<accession>A0ABU7LT97</accession>
<evidence type="ECO:0000256" key="1">
    <source>
        <dbReference type="SAM" id="Phobius"/>
    </source>
</evidence>
<dbReference type="EMBL" id="JAZDRP010000009">
    <property type="protein sequence ID" value="MEE2527148.1"/>
    <property type="molecule type" value="Genomic_DNA"/>
</dbReference>
<proteinExistence type="predicted"/>
<evidence type="ECO:0000313" key="4">
    <source>
        <dbReference type="Proteomes" id="UP001354971"/>
    </source>
</evidence>
<feature type="transmembrane region" description="Helical" evidence="1">
    <location>
        <begin position="39"/>
        <end position="62"/>
    </location>
</feature>
<keyword evidence="1" id="KW-0812">Transmembrane</keyword>
<evidence type="ECO:0000313" key="3">
    <source>
        <dbReference type="EMBL" id="MEE2527148.1"/>
    </source>
</evidence>
<comment type="caution">
    <text evidence="3">The sequence shown here is derived from an EMBL/GenBank/DDBJ whole genome shotgun (WGS) entry which is preliminary data.</text>
</comment>
<feature type="domain" description="Urate oxidase N-terminal" evidence="2">
    <location>
        <begin position="123"/>
        <end position="196"/>
    </location>
</feature>
<feature type="transmembrane region" description="Helical" evidence="1">
    <location>
        <begin position="91"/>
        <end position="110"/>
    </location>
</feature>
<dbReference type="RefSeq" id="WP_330199812.1">
    <property type="nucleotide sequence ID" value="NZ_JAZDRP010000009.1"/>
</dbReference>
<dbReference type="Pfam" id="PF06181">
    <property type="entry name" value="Urate_ox_N"/>
    <property type="match status" value="1"/>
</dbReference>
<keyword evidence="1" id="KW-0472">Membrane</keyword>
<reference evidence="3 4" key="1">
    <citation type="submission" date="2024-01" db="EMBL/GenBank/DDBJ databases">
        <title>Hyphobacterium bacterium isolated from marine sediment.</title>
        <authorList>
            <person name="Zhao S."/>
        </authorList>
    </citation>
    <scope>NUCLEOTIDE SEQUENCE [LARGE SCALE GENOMIC DNA]</scope>
    <source>
        <strain evidence="4">HN65</strain>
    </source>
</reference>
<organism evidence="3 4">
    <name type="scientific">Hyphobacterium lacteum</name>
    <dbReference type="NCBI Taxonomy" id="3116575"/>
    <lineage>
        <taxon>Bacteria</taxon>
        <taxon>Pseudomonadati</taxon>
        <taxon>Pseudomonadota</taxon>
        <taxon>Alphaproteobacteria</taxon>
        <taxon>Maricaulales</taxon>
        <taxon>Maricaulaceae</taxon>
        <taxon>Hyphobacterium</taxon>
    </lineage>
</organism>
<dbReference type="InterPro" id="IPR016988">
    <property type="entry name" value="UCP032086"/>
</dbReference>
<gene>
    <name evidence="3" type="ORF">V0U79_12290</name>
</gene>
<keyword evidence="1" id="KW-1133">Transmembrane helix</keyword>
<evidence type="ECO:0000259" key="2">
    <source>
        <dbReference type="Pfam" id="PF06181"/>
    </source>
</evidence>
<name>A0ABU7LT97_9PROT</name>
<sequence length="203" mass="22469">MAGILSNLRTTVHISLALAILFFVGYAFAYDSVSFDGAFWMAVARWSHVVAGIMWIGLLWYFNFVQIPTMPEIPDEQKPAIGKHIAPKALFWFRWGAAFTVLTGLIVAYLRGYLLEALSLGALAETYSAQYSFIGLGMWMALIMAFNVWFVIWPNQKIALGLIEADADAKPKAARTAMLFSRTNTLLSLPMLVAMAGSQTLFG</sequence>
<protein>
    <submittedName>
        <fullName evidence="3">Urate hydroxylase PuuD</fullName>
    </submittedName>
</protein>
<dbReference type="InterPro" id="IPR010389">
    <property type="entry name" value="Urate_ox_N"/>
</dbReference>
<feature type="transmembrane region" description="Helical" evidence="1">
    <location>
        <begin position="130"/>
        <end position="152"/>
    </location>
</feature>
<keyword evidence="4" id="KW-1185">Reference proteome</keyword>